<dbReference type="Proteomes" id="UP000240978">
    <property type="component" value="Unassembled WGS sequence"/>
</dbReference>
<organism evidence="1 2">
    <name type="scientific">Chitinophaga ginsengisoli</name>
    <dbReference type="NCBI Taxonomy" id="363837"/>
    <lineage>
        <taxon>Bacteria</taxon>
        <taxon>Pseudomonadati</taxon>
        <taxon>Bacteroidota</taxon>
        <taxon>Chitinophagia</taxon>
        <taxon>Chitinophagales</taxon>
        <taxon>Chitinophagaceae</taxon>
        <taxon>Chitinophaga</taxon>
    </lineage>
</organism>
<sequence length="49" mass="5620">MKEGCSNEENDLSIRENIGTGWMHHGVYYVPGLSPYLRGYTPRYKQKGS</sequence>
<proteinExistence type="predicted"/>
<name>A0A2P8GHI1_9BACT</name>
<gene>
    <name evidence="1" type="ORF">CLV42_103404</name>
</gene>
<dbReference type="AlphaFoldDB" id="A0A2P8GHI1"/>
<protein>
    <submittedName>
        <fullName evidence="1">Uncharacterized protein</fullName>
    </submittedName>
</protein>
<accession>A0A2P8GHI1</accession>
<reference evidence="1 2" key="1">
    <citation type="submission" date="2018-03" db="EMBL/GenBank/DDBJ databases">
        <title>Genomic Encyclopedia of Archaeal and Bacterial Type Strains, Phase II (KMG-II): from individual species to whole genera.</title>
        <authorList>
            <person name="Goeker M."/>
        </authorList>
    </citation>
    <scope>NUCLEOTIDE SEQUENCE [LARGE SCALE GENOMIC DNA]</scope>
    <source>
        <strain evidence="1 2">DSM 18107</strain>
    </source>
</reference>
<keyword evidence="2" id="KW-1185">Reference proteome</keyword>
<evidence type="ECO:0000313" key="1">
    <source>
        <dbReference type="EMBL" id="PSL33421.1"/>
    </source>
</evidence>
<evidence type="ECO:0000313" key="2">
    <source>
        <dbReference type="Proteomes" id="UP000240978"/>
    </source>
</evidence>
<dbReference type="EMBL" id="PYGK01000003">
    <property type="protein sequence ID" value="PSL33421.1"/>
    <property type="molecule type" value="Genomic_DNA"/>
</dbReference>
<comment type="caution">
    <text evidence="1">The sequence shown here is derived from an EMBL/GenBank/DDBJ whole genome shotgun (WGS) entry which is preliminary data.</text>
</comment>